<proteinExistence type="predicted"/>
<sequence length="502" mass="55231">MFHYSGRLAGLDEMILKIGAPSKIASAVSTCTLDGEPYLKVRKVKKRKAQRASRPPLADKTLPTVNHDSMQPPHAPSKIQRKSSQKPAAIEKPCEEQQNLVLPDLPVTRVNRSRRNIESFRPLPPVPSASTLQLPSFLNFSTTHSLTSPLPANHCRNKSSYSLPATILFRHSSSHVSSTRRVVVRKTKNTKVYEGPHWVPAFHHPNSPYVPWPSAVRHRILPPLMPESPISPLCSRSGAVAPEPWDSQSATETRMNVEKPSSSWKNFKKSVKTGLKSVKSVVSRIGKVPKLSRGRSGMKVMKRGDDPVPSAGDYMVFARNPVSPNSPTEDTSASRASLGSLVSSDSVTLAAWLAERHTTSDTSSEFPGISVEEYETMGSWLDLGVGDGERICGVLDSDAHIQNGSPDALCHRLRDFHSTAPFHATINEPVKAPVSKRTLSPASTPDLKFWPHPFYSLPRLPSQAIVMSTKELKTLDDPNVERFLMSKKSREPSMPGGWAFTS</sequence>
<protein>
    <submittedName>
        <fullName evidence="2">Uncharacterized protein</fullName>
    </submittedName>
</protein>
<dbReference type="AlphaFoldDB" id="A0A0D0B064"/>
<gene>
    <name evidence="2" type="ORF">CY34DRAFT_266838</name>
</gene>
<dbReference type="EMBL" id="KN835148">
    <property type="protein sequence ID" value="KIK47366.1"/>
    <property type="molecule type" value="Genomic_DNA"/>
</dbReference>
<accession>A0A0D0B064</accession>
<dbReference type="Proteomes" id="UP000054485">
    <property type="component" value="Unassembled WGS sequence"/>
</dbReference>
<organism evidence="2 3">
    <name type="scientific">Suillus luteus UH-Slu-Lm8-n1</name>
    <dbReference type="NCBI Taxonomy" id="930992"/>
    <lineage>
        <taxon>Eukaryota</taxon>
        <taxon>Fungi</taxon>
        <taxon>Dikarya</taxon>
        <taxon>Basidiomycota</taxon>
        <taxon>Agaricomycotina</taxon>
        <taxon>Agaricomycetes</taxon>
        <taxon>Agaricomycetidae</taxon>
        <taxon>Boletales</taxon>
        <taxon>Suillineae</taxon>
        <taxon>Suillaceae</taxon>
        <taxon>Suillus</taxon>
    </lineage>
</organism>
<dbReference type="HOGENOM" id="CLU_551146_0_0_1"/>
<dbReference type="OrthoDB" id="2690983at2759"/>
<evidence type="ECO:0000256" key="1">
    <source>
        <dbReference type="SAM" id="MobiDB-lite"/>
    </source>
</evidence>
<reference evidence="2 3" key="1">
    <citation type="submission" date="2014-04" db="EMBL/GenBank/DDBJ databases">
        <authorList>
            <consortium name="DOE Joint Genome Institute"/>
            <person name="Kuo A."/>
            <person name="Ruytinx J."/>
            <person name="Rineau F."/>
            <person name="Colpaert J."/>
            <person name="Kohler A."/>
            <person name="Nagy L.G."/>
            <person name="Floudas D."/>
            <person name="Copeland A."/>
            <person name="Barry K.W."/>
            <person name="Cichocki N."/>
            <person name="Veneault-Fourrey C."/>
            <person name="LaButti K."/>
            <person name="Lindquist E.A."/>
            <person name="Lipzen A."/>
            <person name="Lundell T."/>
            <person name="Morin E."/>
            <person name="Murat C."/>
            <person name="Sun H."/>
            <person name="Tunlid A."/>
            <person name="Henrissat B."/>
            <person name="Grigoriev I.V."/>
            <person name="Hibbett D.S."/>
            <person name="Martin F."/>
            <person name="Nordberg H.P."/>
            <person name="Cantor M.N."/>
            <person name="Hua S.X."/>
        </authorList>
    </citation>
    <scope>NUCLEOTIDE SEQUENCE [LARGE SCALE GENOMIC DNA]</scope>
    <source>
        <strain evidence="2 3">UH-Slu-Lm8-n1</strain>
    </source>
</reference>
<name>A0A0D0B064_9AGAM</name>
<keyword evidence="3" id="KW-1185">Reference proteome</keyword>
<reference evidence="3" key="2">
    <citation type="submission" date="2015-01" db="EMBL/GenBank/DDBJ databases">
        <title>Evolutionary Origins and Diversification of the Mycorrhizal Mutualists.</title>
        <authorList>
            <consortium name="DOE Joint Genome Institute"/>
            <consortium name="Mycorrhizal Genomics Consortium"/>
            <person name="Kohler A."/>
            <person name="Kuo A."/>
            <person name="Nagy L.G."/>
            <person name="Floudas D."/>
            <person name="Copeland A."/>
            <person name="Barry K.W."/>
            <person name="Cichocki N."/>
            <person name="Veneault-Fourrey C."/>
            <person name="LaButti K."/>
            <person name="Lindquist E.A."/>
            <person name="Lipzen A."/>
            <person name="Lundell T."/>
            <person name="Morin E."/>
            <person name="Murat C."/>
            <person name="Riley R."/>
            <person name="Ohm R."/>
            <person name="Sun H."/>
            <person name="Tunlid A."/>
            <person name="Henrissat B."/>
            <person name="Grigoriev I.V."/>
            <person name="Hibbett D.S."/>
            <person name="Martin F."/>
        </authorList>
    </citation>
    <scope>NUCLEOTIDE SEQUENCE [LARGE SCALE GENOMIC DNA]</scope>
    <source>
        <strain evidence="3">UH-Slu-Lm8-n1</strain>
    </source>
</reference>
<evidence type="ECO:0000313" key="2">
    <source>
        <dbReference type="EMBL" id="KIK47366.1"/>
    </source>
</evidence>
<evidence type="ECO:0000313" key="3">
    <source>
        <dbReference type="Proteomes" id="UP000054485"/>
    </source>
</evidence>
<dbReference type="InParanoid" id="A0A0D0B064"/>
<feature type="region of interest" description="Disordered" evidence="1">
    <location>
        <begin position="47"/>
        <end position="95"/>
    </location>
</feature>